<evidence type="ECO:0000256" key="3">
    <source>
        <dbReference type="SAM" id="MobiDB-lite"/>
    </source>
</evidence>
<dbReference type="GO" id="GO:0005737">
    <property type="term" value="C:cytoplasm"/>
    <property type="evidence" value="ECO:0007669"/>
    <property type="project" value="TreeGrafter"/>
</dbReference>
<dbReference type="InterPro" id="IPR050130">
    <property type="entry name" value="ClpA_ClpB"/>
</dbReference>
<dbReference type="GO" id="GO:0016887">
    <property type="term" value="F:ATP hydrolysis activity"/>
    <property type="evidence" value="ECO:0007669"/>
    <property type="project" value="InterPro"/>
</dbReference>
<sequence length="554" mass="60645">MNTHTTTGAPPSAQRRDGTPLPRPLPEWTKEVLSHLLAKDPVPVYVIAPSQEADAVSTPLTAALRRYTPRWRHAPTRVRVVRETSRLKEILRDSVHSPEQPHKEVLVILDRYPDPGLSEVRELARRVADCLHTPLVVVVPARAWEELEEYDRASALLPGAVLVDARPRPGSPEVVSALREDARHLSAFHSVTIPEPTVLAAALAPPENEGCSQPLLGRRLLDQWATWTVLDGGDCVRPRVGREPQSGRSVCAVDELALTCLLRSEVVGQDESCAALARHVVLGRSGMRLASQRPRSAVMLAGSTGTGKTLLAQTLVNALREHGQYETTLIRVDMGALTSGHLSASLLGSPPGYVGSENREQWLTSRITRTPSAVLLLDEVDKADPELRDALLLELLGNGTVTDYAGRTVDATGLDVILTTNTGAGALTRVSTGFGEGGDRMETAEAEVRRLLPPEVFNRLDEVIFMHPFDRGRMMTVLERVLERFEDVSRAAGFRVTVEDGVRDCLVTEALAQPDGVRRLHRKVERWLVAPLLGREPGRYRAVMSAAEPQVVPE</sequence>
<dbReference type="HOGENOM" id="CLU_491472_0_0_11"/>
<dbReference type="Gene3D" id="3.40.50.300">
    <property type="entry name" value="P-loop containing nucleotide triphosphate hydrolases"/>
    <property type="match status" value="1"/>
</dbReference>
<evidence type="ECO:0000256" key="2">
    <source>
        <dbReference type="ARBA" id="ARBA00022840"/>
    </source>
</evidence>
<dbReference type="PROSITE" id="PS50045">
    <property type="entry name" value="SIGMA54_INTERACT_4"/>
    <property type="match status" value="1"/>
</dbReference>
<dbReference type="InterPro" id="IPR002078">
    <property type="entry name" value="Sigma_54_int"/>
</dbReference>
<dbReference type="PANTHER" id="PTHR11638">
    <property type="entry name" value="ATP-DEPENDENT CLP PROTEASE"/>
    <property type="match status" value="1"/>
</dbReference>
<dbReference type="Pfam" id="PF07724">
    <property type="entry name" value="AAA_2"/>
    <property type="match status" value="1"/>
</dbReference>
<dbReference type="RefSeq" id="WP_021606934.1">
    <property type="nucleotide sequence ID" value="NZ_KE951733.1"/>
</dbReference>
<dbReference type="InterPro" id="IPR003959">
    <property type="entry name" value="ATPase_AAA_core"/>
</dbReference>
<evidence type="ECO:0000256" key="1">
    <source>
        <dbReference type="ARBA" id="ARBA00022741"/>
    </source>
</evidence>
<dbReference type="AlphaFoldDB" id="U1Q5N6"/>
<dbReference type="InterPro" id="IPR003593">
    <property type="entry name" value="AAA+_ATPase"/>
</dbReference>
<proteinExistence type="predicted"/>
<reference evidence="5 6" key="1">
    <citation type="submission" date="2013-06" db="EMBL/GenBank/DDBJ databases">
        <authorList>
            <person name="Weinstock G."/>
            <person name="Sodergren E."/>
            <person name="Lobos E.A."/>
            <person name="Fulton L."/>
            <person name="Fulton R."/>
            <person name="Courtney L."/>
            <person name="Fronick C."/>
            <person name="O'Laughlin M."/>
            <person name="Godfrey J."/>
            <person name="Wilson R.M."/>
            <person name="Miner T."/>
            <person name="Farmer C."/>
            <person name="Delehaunty K."/>
            <person name="Cordes M."/>
            <person name="Minx P."/>
            <person name="Tomlinson C."/>
            <person name="Chen J."/>
            <person name="Wollam A."/>
            <person name="Pepin K.H."/>
            <person name="Bhonagiri V."/>
            <person name="Zhang X."/>
            <person name="Warren W."/>
            <person name="Mitreva M."/>
            <person name="Mardis E.R."/>
            <person name="Wilson R.K."/>
        </authorList>
    </citation>
    <scope>NUCLEOTIDE SEQUENCE [LARGE SCALE GENOMIC DNA]</scope>
    <source>
        <strain evidence="5 6">F0510</strain>
    </source>
</reference>
<dbReference type="GO" id="GO:0005524">
    <property type="term" value="F:ATP binding"/>
    <property type="evidence" value="ECO:0007669"/>
    <property type="project" value="UniProtKB-KW"/>
</dbReference>
<dbReference type="Proteomes" id="UP000016498">
    <property type="component" value="Unassembled WGS sequence"/>
</dbReference>
<dbReference type="OrthoDB" id="3252461at2"/>
<dbReference type="PATRIC" id="fig|1227262.3.peg.1905"/>
<accession>U1Q5N6</accession>
<organism evidence="5 6">
    <name type="scientific">Actinomyces johnsonii F0510</name>
    <dbReference type="NCBI Taxonomy" id="1227262"/>
    <lineage>
        <taxon>Bacteria</taxon>
        <taxon>Bacillati</taxon>
        <taxon>Actinomycetota</taxon>
        <taxon>Actinomycetes</taxon>
        <taxon>Actinomycetales</taxon>
        <taxon>Actinomycetaceae</taxon>
        <taxon>Actinomyces</taxon>
    </lineage>
</organism>
<dbReference type="PANTHER" id="PTHR11638:SF18">
    <property type="entry name" value="HEAT SHOCK PROTEIN 104"/>
    <property type="match status" value="1"/>
</dbReference>
<keyword evidence="2" id="KW-0067">ATP-binding</keyword>
<keyword evidence="1" id="KW-0547">Nucleotide-binding</keyword>
<dbReference type="SUPFAM" id="SSF52540">
    <property type="entry name" value="P-loop containing nucleoside triphosphate hydrolases"/>
    <property type="match status" value="1"/>
</dbReference>
<dbReference type="InterPro" id="IPR027417">
    <property type="entry name" value="P-loop_NTPase"/>
</dbReference>
<comment type="caution">
    <text evidence="5">The sequence shown here is derived from an EMBL/GenBank/DDBJ whole genome shotgun (WGS) entry which is preliminary data.</text>
</comment>
<dbReference type="GO" id="GO:0006355">
    <property type="term" value="P:regulation of DNA-templated transcription"/>
    <property type="evidence" value="ECO:0007669"/>
    <property type="project" value="InterPro"/>
</dbReference>
<name>U1Q5N6_9ACTO</name>
<gene>
    <name evidence="5" type="ORF">HMPREF1549_02327</name>
</gene>
<evidence type="ECO:0000313" key="6">
    <source>
        <dbReference type="Proteomes" id="UP000016498"/>
    </source>
</evidence>
<evidence type="ECO:0000313" key="5">
    <source>
        <dbReference type="EMBL" id="ERH17826.1"/>
    </source>
</evidence>
<feature type="region of interest" description="Disordered" evidence="3">
    <location>
        <begin position="1"/>
        <end position="26"/>
    </location>
</feature>
<dbReference type="SMART" id="SM00382">
    <property type="entry name" value="AAA"/>
    <property type="match status" value="1"/>
</dbReference>
<dbReference type="PRINTS" id="PR00300">
    <property type="entry name" value="CLPPROTEASEA"/>
</dbReference>
<feature type="domain" description="Sigma-54 factor interaction" evidence="4">
    <location>
        <begin position="288"/>
        <end position="529"/>
    </location>
</feature>
<protein>
    <submittedName>
        <fullName evidence="5">ATPase family protein</fullName>
    </submittedName>
</protein>
<dbReference type="GO" id="GO:0034605">
    <property type="term" value="P:cellular response to heat"/>
    <property type="evidence" value="ECO:0007669"/>
    <property type="project" value="TreeGrafter"/>
</dbReference>
<dbReference type="EMBL" id="AWSD01000255">
    <property type="protein sequence ID" value="ERH17826.1"/>
    <property type="molecule type" value="Genomic_DNA"/>
</dbReference>
<dbReference type="InterPro" id="IPR001270">
    <property type="entry name" value="ClpA/B"/>
</dbReference>
<evidence type="ECO:0000259" key="4">
    <source>
        <dbReference type="PROSITE" id="PS50045"/>
    </source>
</evidence>